<feature type="compositionally biased region" description="Low complexity" evidence="1">
    <location>
        <begin position="175"/>
        <end position="201"/>
    </location>
</feature>
<dbReference type="SUPFAM" id="SSF56601">
    <property type="entry name" value="beta-lactamase/transpeptidase-like"/>
    <property type="match status" value="1"/>
</dbReference>
<dbReference type="InterPro" id="IPR045155">
    <property type="entry name" value="Beta-lactam_cat"/>
</dbReference>
<feature type="compositionally biased region" description="Pro residues" evidence="1">
    <location>
        <begin position="152"/>
        <end position="161"/>
    </location>
</feature>
<feature type="domain" description="Beta-lactamase class A catalytic" evidence="2">
    <location>
        <begin position="55"/>
        <end position="117"/>
    </location>
</feature>
<evidence type="ECO:0000259" key="2">
    <source>
        <dbReference type="Pfam" id="PF13354"/>
    </source>
</evidence>
<gene>
    <name evidence="3" type="ORF">WKI71_42585</name>
</gene>
<keyword evidence="4" id="KW-1185">Reference proteome</keyword>
<protein>
    <submittedName>
        <fullName evidence="3">Serine hydrolase</fullName>
    </submittedName>
</protein>
<evidence type="ECO:0000313" key="3">
    <source>
        <dbReference type="EMBL" id="MEJ8672608.1"/>
    </source>
</evidence>
<dbReference type="InterPro" id="IPR012338">
    <property type="entry name" value="Beta-lactam/transpept-like"/>
</dbReference>
<organism evidence="3 4">
    <name type="scientific">Streptomyces machairae</name>
    <dbReference type="NCBI Taxonomy" id="3134109"/>
    <lineage>
        <taxon>Bacteria</taxon>
        <taxon>Bacillati</taxon>
        <taxon>Actinomycetota</taxon>
        <taxon>Actinomycetes</taxon>
        <taxon>Kitasatosporales</taxon>
        <taxon>Streptomycetaceae</taxon>
        <taxon>Streptomyces</taxon>
    </lineage>
</organism>
<dbReference type="Proteomes" id="UP001376459">
    <property type="component" value="Unassembled WGS sequence"/>
</dbReference>
<dbReference type="InterPro" id="IPR000871">
    <property type="entry name" value="Beta-lactam_class-A"/>
</dbReference>
<dbReference type="GO" id="GO:0016787">
    <property type="term" value="F:hydrolase activity"/>
    <property type="evidence" value="ECO:0007669"/>
    <property type="project" value="UniProtKB-KW"/>
</dbReference>
<dbReference type="PANTHER" id="PTHR35333:SF3">
    <property type="entry name" value="BETA-LACTAMASE-TYPE TRANSPEPTIDASE FOLD CONTAINING PROTEIN"/>
    <property type="match status" value="1"/>
</dbReference>
<dbReference type="PANTHER" id="PTHR35333">
    <property type="entry name" value="BETA-LACTAMASE"/>
    <property type="match status" value="1"/>
</dbReference>
<comment type="caution">
    <text evidence="3">The sequence shown here is derived from an EMBL/GenBank/DDBJ whole genome shotgun (WGS) entry which is preliminary data.</text>
</comment>
<keyword evidence="3" id="KW-0378">Hydrolase</keyword>
<evidence type="ECO:0000313" key="4">
    <source>
        <dbReference type="Proteomes" id="UP001376459"/>
    </source>
</evidence>
<reference evidence="3 4" key="1">
    <citation type="submission" date="2024-03" db="EMBL/GenBank/DDBJ databases">
        <title>Novel Streptomyces species of biotechnological and ecological value are a feature of Machair soil.</title>
        <authorList>
            <person name="Prole J.R."/>
            <person name="Goodfellow M."/>
            <person name="Allenby N."/>
            <person name="Ward A.C."/>
        </authorList>
    </citation>
    <scope>NUCLEOTIDE SEQUENCE [LARGE SCALE GENOMIC DNA]</scope>
    <source>
        <strain evidence="3 4">MS1.AVA.1</strain>
    </source>
</reference>
<sequence>MAVLDLDSAYQQITSYGEDATFDTASISKVNILAALLLQAQDEGRELTSPERLHAEEMIRSSDNEAANVLWQAIGRAEGLDAANERLGLSSTQGGISWGLTQTTARDQVKLLRAVFAEGRWAPPAPRGLTRASRASIGNLMDGITDDQDWGCPPPAPPAPDGPSRTAGYSGTRPTCGSSTASARSRSTGAGISSRSSATATRRWKAGSHSSNGRRERRSARPAHTPGLGRSET</sequence>
<accession>A0ABU8UVM6</accession>
<dbReference type="Pfam" id="PF13354">
    <property type="entry name" value="Beta-lactamase2"/>
    <property type="match status" value="1"/>
</dbReference>
<proteinExistence type="predicted"/>
<name>A0ABU8UVM6_9ACTN</name>
<evidence type="ECO:0000256" key="1">
    <source>
        <dbReference type="SAM" id="MobiDB-lite"/>
    </source>
</evidence>
<feature type="region of interest" description="Disordered" evidence="1">
    <location>
        <begin position="144"/>
        <end position="233"/>
    </location>
</feature>
<dbReference type="Gene3D" id="3.40.710.10">
    <property type="entry name" value="DD-peptidase/beta-lactamase superfamily"/>
    <property type="match status" value="1"/>
</dbReference>
<dbReference type="EMBL" id="JBBKAK010000001">
    <property type="protein sequence ID" value="MEJ8672608.1"/>
    <property type="molecule type" value="Genomic_DNA"/>
</dbReference>